<evidence type="ECO:0000313" key="1">
    <source>
        <dbReference type="EMBL" id="KAA1141038.1"/>
    </source>
</evidence>
<accession>A0A5B0SSS5</accession>
<organism evidence="1 2">
    <name type="scientific">Citrobacter portucalensis</name>
    <dbReference type="NCBI Taxonomy" id="1639133"/>
    <lineage>
        <taxon>Bacteria</taxon>
        <taxon>Pseudomonadati</taxon>
        <taxon>Pseudomonadota</taxon>
        <taxon>Gammaproteobacteria</taxon>
        <taxon>Enterobacterales</taxon>
        <taxon>Enterobacteriaceae</taxon>
        <taxon>Citrobacter</taxon>
        <taxon>Citrobacter freundii complex</taxon>
    </lineage>
</organism>
<evidence type="ECO:0000313" key="2">
    <source>
        <dbReference type="Proteomes" id="UP000323297"/>
    </source>
</evidence>
<proteinExistence type="predicted"/>
<dbReference type="AlphaFoldDB" id="A0A5B0SSS5"/>
<comment type="caution">
    <text evidence="1">The sequence shown here is derived from an EMBL/GenBank/DDBJ whole genome shotgun (WGS) entry which is preliminary data.</text>
</comment>
<dbReference type="Proteomes" id="UP000323297">
    <property type="component" value="Unassembled WGS sequence"/>
</dbReference>
<protein>
    <submittedName>
        <fullName evidence="1">Uncharacterized protein</fullName>
    </submittedName>
</protein>
<dbReference type="RefSeq" id="WP_127785942.1">
    <property type="nucleotide sequence ID" value="NZ_JBKGMH010000018.1"/>
</dbReference>
<dbReference type="EMBL" id="VTZD01000032">
    <property type="protein sequence ID" value="KAA1141038.1"/>
    <property type="molecule type" value="Genomic_DNA"/>
</dbReference>
<gene>
    <name evidence="1" type="ORF">D3H66_22930</name>
</gene>
<reference evidence="1 2" key="1">
    <citation type="submission" date="2019-08" db="EMBL/GenBank/DDBJ databases">
        <title>Draft genome sequence of Citrobacter portucalensis strain isolated from green turtle.</title>
        <authorList>
            <person name="Fernandes M.R."/>
            <person name="Sellera F.P."/>
            <person name="Goldeberg D.W."/>
            <person name="Costa D.C."/>
            <person name="Lincopan N."/>
        </authorList>
    </citation>
    <scope>NUCLEOTIDE SEQUENCE [LARGE SCALE GENOMIC DNA]</scope>
    <source>
        <strain evidence="1 2">TV06</strain>
    </source>
</reference>
<sequence length="226" mass="25604">MNTSAIKFVASPYEPGVSVREDISNNLLKIIAHGRMAYKEPDSRLDYYYLDESLEITGISDITSAVLLADHLYKNNAWGYRNPDIDYSCDFFDGEDAGPQSFNLQYLEILDRYGKRVMSASHCFKKAGLLWETCIVSEASKNAALDQMRVLALQASEERRGDNYDSARWLDMKAEKLQSRFVTSRYNRQAILDELEKSSAMKPQAQSLHLLMALAKSSVAIYGLPF</sequence>
<name>A0A5B0SSS5_9ENTR</name>